<keyword evidence="2" id="KW-1185">Reference proteome</keyword>
<protein>
    <submittedName>
        <fullName evidence="1">Uncharacterized protein</fullName>
    </submittedName>
</protein>
<evidence type="ECO:0000313" key="1">
    <source>
        <dbReference type="EMBL" id="QEG19478.1"/>
    </source>
</evidence>
<name>A0ABX5YV92_9PLAN</name>
<proteinExistence type="predicted"/>
<dbReference type="Proteomes" id="UP000322887">
    <property type="component" value="Chromosome"/>
</dbReference>
<accession>A0ABX5YV92</accession>
<dbReference type="EMBL" id="CP042910">
    <property type="protein sequence ID" value="QEG19478.1"/>
    <property type="molecule type" value="Genomic_DNA"/>
</dbReference>
<gene>
    <name evidence="1" type="ORF">GmarT_53780</name>
</gene>
<reference evidence="1 2" key="1">
    <citation type="submission" date="2019-08" db="EMBL/GenBank/DDBJ databases">
        <title>Deep-cultivation of Planctomycetes and their phenomic and genomic characterization uncovers novel biology.</title>
        <authorList>
            <person name="Wiegand S."/>
            <person name="Jogler M."/>
            <person name="Boedeker C."/>
            <person name="Pinto D."/>
            <person name="Vollmers J."/>
            <person name="Rivas-Marin E."/>
            <person name="Kohn T."/>
            <person name="Peeters S.H."/>
            <person name="Heuer A."/>
            <person name="Rast P."/>
            <person name="Oberbeckmann S."/>
            <person name="Bunk B."/>
            <person name="Jeske O."/>
            <person name="Meyerdierks A."/>
            <person name="Storesund J.E."/>
            <person name="Kallscheuer N."/>
            <person name="Luecker S."/>
            <person name="Lage O.M."/>
            <person name="Pohl T."/>
            <person name="Merkel B.J."/>
            <person name="Hornburger P."/>
            <person name="Mueller R.-W."/>
            <person name="Bruemmer F."/>
            <person name="Labrenz M."/>
            <person name="Spormann A.M."/>
            <person name="Op den Camp H."/>
            <person name="Overmann J."/>
            <person name="Amann R."/>
            <person name="Jetten M.S.M."/>
            <person name="Mascher T."/>
            <person name="Medema M.H."/>
            <person name="Devos D.P."/>
            <person name="Kaster A.-K."/>
            <person name="Ovreas L."/>
            <person name="Rohde M."/>
            <person name="Galperin M.Y."/>
            <person name="Jogler C."/>
        </authorList>
    </citation>
    <scope>NUCLEOTIDE SEQUENCE [LARGE SCALE GENOMIC DNA]</scope>
    <source>
        <strain evidence="1 2">DSM 8797</strain>
    </source>
</reference>
<evidence type="ECO:0000313" key="2">
    <source>
        <dbReference type="Proteomes" id="UP000322887"/>
    </source>
</evidence>
<organism evidence="1 2">
    <name type="scientific">Gimesia maris</name>
    <dbReference type="NCBI Taxonomy" id="122"/>
    <lineage>
        <taxon>Bacteria</taxon>
        <taxon>Pseudomonadati</taxon>
        <taxon>Planctomycetota</taxon>
        <taxon>Planctomycetia</taxon>
        <taxon>Planctomycetales</taxon>
        <taxon>Planctomycetaceae</taxon>
        <taxon>Gimesia</taxon>
    </lineage>
</organism>
<sequence length="34" mass="4057">MSFEDELQARFETHEISQNHRLTRERLLVAQTVA</sequence>